<dbReference type="NCBIfam" id="NF001824">
    <property type="entry name" value="PRK00558.1-5"/>
    <property type="match status" value="1"/>
</dbReference>
<dbReference type="InterPro" id="IPR050066">
    <property type="entry name" value="UvrABC_protein_C"/>
</dbReference>
<dbReference type="GO" id="GO:0009381">
    <property type="term" value="F:excinuclease ABC activity"/>
    <property type="evidence" value="ECO:0007669"/>
    <property type="project" value="InterPro"/>
</dbReference>
<evidence type="ECO:0000256" key="3">
    <source>
        <dbReference type="ARBA" id="ARBA00022769"/>
    </source>
</evidence>
<dbReference type="InterPro" id="IPR035901">
    <property type="entry name" value="GIY-YIG_endonuc_sf"/>
</dbReference>
<evidence type="ECO:0000256" key="1">
    <source>
        <dbReference type="ARBA" id="ARBA00022490"/>
    </source>
</evidence>
<dbReference type="Pfam" id="PF01541">
    <property type="entry name" value="GIY-YIG"/>
    <property type="match status" value="1"/>
</dbReference>
<dbReference type="PROSITE" id="PS50165">
    <property type="entry name" value="UVRC"/>
    <property type="match status" value="1"/>
</dbReference>
<evidence type="ECO:0000313" key="10">
    <source>
        <dbReference type="EMBL" id="CAB4613790.1"/>
    </source>
</evidence>
<dbReference type="InterPro" id="IPR001943">
    <property type="entry name" value="UVR_dom"/>
</dbReference>
<keyword evidence="3" id="KW-0228">DNA excision</keyword>
<dbReference type="Pfam" id="PF02151">
    <property type="entry name" value="UVR"/>
    <property type="match status" value="1"/>
</dbReference>
<dbReference type="GO" id="GO:0009432">
    <property type="term" value="P:SOS response"/>
    <property type="evidence" value="ECO:0007669"/>
    <property type="project" value="UniProtKB-KW"/>
</dbReference>
<evidence type="ECO:0000256" key="6">
    <source>
        <dbReference type="ARBA" id="ARBA00023236"/>
    </source>
</evidence>
<evidence type="ECO:0000256" key="4">
    <source>
        <dbReference type="ARBA" id="ARBA00022881"/>
    </source>
</evidence>
<evidence type="ECO:0000256" key="5">
    <source>
        <dbReference type="ARBA" id="ARBA00023204"/>
    </source>
</evidence>
<dbReference type="SUPFAM" id="SSF47781">
    <property type="entry name" value="RuvA domain 2-like"/>
    <property type="match status" value="1"/>
</dbReference>
<evidence type="ECO:0000259" key="7">
    <source>
        <dbReference type="PROSITE" id="PS50151"/>
    </source>
</evidence>
<dbReference type="EMBL" id="CAEZUY010000041">
    <property type="protein sequence ID" value="CAB4613790.1"/>
    <property type="molecule type" value="Genomic_DNA"/>
</dbReference>
<dbReference type="Gene3D" id="4.10.860.10">
    <property type="entry name" value="UVR domain"/>
    <property type="match status" value="1"/>
</dbReference>
<dbReference type="GO" id="GO:0003677">
    <property type="term" value="F:DNA binding"/>
    <property type="evidence" value="ECO:0007669"/>
    <property type="project" value="InterPro"/>
</dbReference>
<dbReference type="Pfam" id="PF14520">
    <property type="entry name" value="HHH_5"/>
    <property type="match status" value="1"/>
</dbReference>
<evidence type="ECO:0000259" key="9">
    <source>
        <dbReference type="PROSITE" id="PS50165"/>
    </source>
</evidence>
<keyword evidence="4" id="KW-0267">Excision nuclease</keyword>
<keyword evidence="2" id="KW-0227">DNA damage</keyword>
<accession>A0A6J6HKZ4</accession>
<dbReference type="SUPFAM" id="SSF46600">
    <property type="entry name" value="C-terminal UvrC-binding domain of UvrB"/>
    <property type="match status" value="1"/>
</dbReference>
<feature type="domain" description="UVR" evidence="7">
    <location>
        <begin position="204"/>
        <end position="239"/>
    </location>
</feature>
<dbReference type="CDD" id="cd10434">
    <property type="entry name" value="GIY-YIG_UvrC_Cho"/>
    <property type="match status" value="1"/>
</dbReference>
<name>A0A6J6HKZ4_9ZZZZ</name>
<dbReference type="GO" id="GO:0006289">
    <property type="term" value="P:nucleotide-excision repair"/>
    <property type="evidence" value="ECO:0007669"/>
    <property type="project" value="InterPro"/>
</dbReference>
<gene>
    <name evidence="10" type="ORF">UFOPK1863_00573</name>
</gene>
<dbReference type="GO" id="GO:0009380">
    <property type="term" value="C:excinuclease repair complex"/>
    <property type="evidence" value="ECO:0007669"/>
    <property type="project" value="InterPro"/>
</dbReference>
<keyword evidence="6" id="KW-0742">SOS response</keyword>
<dbReference type="SUPFAM" id="SSF82771">
    <property type="entry name" value="GIY-YIG endonuclease"/>
    <property type="match status" value="1"/>
</dbReference>
<proteinExistence type="inferred from homology"/>
<dbReference type="InterPro" id="IPR000305">
    <property type="entry name" value="GIY-YIG_endonuc"/>
</dbReference>
<dbReference type="Pfam" id="PF08459">
    <property type="entry name" value="UvrC_RNaseH_dom"/>
    <property type="match status" value="1"/>
</dbReference>
<dbReference type="Gene3D" id="3.40.1440.10">
    <property type="entry name" value="GIY-YIG endonuclease"/>
    <property type="match status" value="1"/>
</dbReference>
<feature type="domain" description="UvrC family homology region profile" evidence="9">
    <location>
        <begin position="255"/>
        <end position="499"/>
    </location>
</feature>
<keyword evidence="5" id="KW-0234">DNA repair</keyword>
<dbReference type="InterPro" id="IPR001162">
    <property type="entry name" value="UvrC_RNase_H_dom"/>
</dbReference>
<dbReference type="PANTHER" id="PTHR30562">
    <property type="entry name" value="UVRC/OXIDOREDUCTASE"/>
    <property type="match status" value="1"/>
</dbReference>
<dbReference type="PANTHER" id="PTHR30562:SF1">
    <property type="entry name" value="UVRABC SYSTEM PROTEIN C"/>
    <property type="match status" value="1"/>
</dbReference>
<dbReference type="FunFam" id="3.30.420.340:FF:000003">
    <property type="entry name" value="UvrABC system protein C"/>
    <property type="match status" value="1"/>
</dbReference>
<dbReference type="InterPro" id="IPR047296">
    <property type="entry name" value="GIY-YIG_UvrC_Cho"/>
</dbReference>
<dbReference type="PROSITE" id="PS50164">
    <property type="entry name" value="GIY_YIG"/>
    <property type="match status" value="1"/>
</dbReference>
<evidence type="ECO:0000259" key="8">
    <source>
        <dbReference type="PROSITE" id="PS50164"/>
    </source>
</evidence>
<dbReference type="InterPro" id="IPR003583">
    <property type="entry name" value="Hlx-hairpin-Hlx_DNA-bd_motif"/>
</dbReference>
<reference evidence="10" key="1">
    <citation type="submission" date="2020-05" db="EMBL/GenBank/DDBJ databases">
        <authorList>
            <person name="Chiriac C."/>
            <person name="Salcher M."/>
            <person name="Ghai R."/>
            <person name="Kavagutti S V."/>
        </authorList>
    </citation>
    <scope>NUCLEOTIDE SEQUENCE</scope>
</reference>
<dbReference type="InterPro" id="IPR036876">
    <property type="entry name" value="UVR_dom_sf"/>
</dbReference>
<dbReference type="HAMAP" id="MF_00203">
    <property type="entry name" value="UvrC"/>
    <property type="match status" value="1"/>
</dbReference>
<dbReference type="PROSITE" id="PS50151">
    <property type="entry name" value="UVR"/>
    <property type="match status" value="1"/>
</dbReference>
<dbReference type="Gene3D" id="3.30.420.340">
    <property type="entry name" value="UvrC, RNAse H endonuclease domain"/>
    <property type="match status" value="1"/>
</dbReference>
<keyword evidence="1" id="KW-0963">Cytoplasm</keyword>
<organism evidence="10">
    <name type="scientific">freshwater metagenome</name>
    <dbReference type="NCBI Taxonomy" id="449393"/>
    <lineage>
        <taxon>unclassified sequences</taxon>
        <taxon>metagenomes</taxon>
        <taxon>ecological metagenomes</taxon>
    </lineage>
</organism>
<dbReference type="FunFam" id="3.40.1440.10:FF:000001">
    <property type="entry name" value="UvrABC system protein C"/>
    <property type="match status" value="1"/>
</dbReference>
<protein>
    <submittedName>
        <fullName evidence="10">Unannotated protein</fullName>
    </submittedName>
</protein>
<dbReference type="InterPro" id="IPR038476">
    <property type="entry name" value="UvrC_RNase_H_dom_sf"/>
</dbReference>
<dbReference type="AlphaFoldDB" id="A0A6J6HKZ4"/>
<dbReference type="NCBIfam" id="TIGR00194">
    <property type="entry name" value="uvrC"/>
    <property type="match status" value="1"/>
</dbReference>
<dbReference type="Pfam" id="PF22920">
    <property type="entry name" value="UvrC_RNaseH"/>
    <property type="match status" value="1"/>
</dbReference>
<dbReference type="SMART" id="SM00278">
    <property type="entry name" value="HhH1"/>
    <property type="match status" value="2"/>
</dbReference>
<dbReference type="InterPro" id="IPR010994">
    <property type="entry name" value="RuvA_2-like"/>
</dbReference>
<dbReference type="SMART" id="SM00465">
    <property type="entry name" value="GIYc"/>
    <property type="match status" value="1"/>
</dbReference>
<dbReference type="Gene3D" id="1.10.150.20">
    <property type="entry name" value="5' to 3' exonuclease, C-terminal subdomain"/>
    <property type="match status" value="1"/>
</dbReference>
<dbReference type="InterPro" id="IPR004791">
    <property type="entry name" value="UvrC"/>
</dbReference>
<sequence length="639" mass="71394">MSDPKSYRPTAIPTDPGVYRFFDKDDRVIYVGKAKNLKNRLNSYFGSNLLEKTYRMVHTAVRVDWTIVNTEVEALQLEFTWIKSENPQFNIQFKDDKSYPYLAVSLRDEFPKLYISRAKKLPGVKYFGPYAHAWALRSTFDVLQKIYPIRSCSDSNFARASKSGRQCLLGDIGKCAAPCVGWVSPDEHKKLAKDLVKFLDSNPDDIEKTLEIDMAKASENEEFEKAAKIRDQIHALKRSSETAGTMLSPSLSADVIAAHEETTHAGVTLFSVRHGRVVGSRSWVLDRSDVLEDQSIIEAALIKVYAESDPATEILVQEFPDNFEAIQSLLAERSGHKVSIVSPQRGEKVDVLATVKLNAHQALIQYLSKRSNDAAVSGKALEEIAAALDLNELPLRIECFDISNIQGTSMVASMVVFEDGQPKKSDYRRFAIDDNEGFDDTRAMHHVLTRRLKRYLAEREISVDEINELGGAKPKFAYPPQLIVVDGGAPQVAAAARALADLGISDIALCGLAKRLEEVWLPDNKNPVIFPRHSEGLYMLQRIRDEAHRFAITFHRSKRSKIMLESLLDEIPTLGDVRRKALLEKFGSVAALRKSTLEEISAIPGIGEKTATQILNTLTESSAPIEIIDMQTGEILTQD</sequence>
<evidence type="ECO:0000256" key="2">
    <source>
        <dbReference type="ARBA" id="ARBA00022763"/>
    </source>
</evidence>
<feature type="domain" description="GIY-YIG" evidence="8">
    <location>
        <begin position="14"/>
        <end position="91"/>
    </location>
</feature>